<dbReference type="GO" id="GO:0015293">
    <property type="term" value="F:symporter activity"/>
    <property type="evidence" value="ECO:0007669"/>
    <property type="project" value="UniProtKB-KW"/>
</dbReference>
<gene>
    <name evidence="9" type="ORF">E1N52_35780</name>
</gene>
<keyword evidence="5 8" id="KW-1133">Transmembrane helix</keyword>
<feature type="transmembrane region" description="Helical" evidence="8">
    <location>
        <begin position="420"/>
        <end position="441"/>
    </location>
</feature>
<feature type="transmembrane region" description="Helical" evidence="8">
    <location>
        <begin position="163"/>
        <end position="182"/>
    </location>
</feature>
<evidence type="ECO:0000256" key="2">
    <source>
        <dbReference type="ARBA" id="ARBA00022448"/>
    </source>
</evidence>
<evidence type="ECO:0000256" key="7">
    <source>
        <dbReference type="SAM" id="MobiDB-lite"/>
    </source>
</evidence>
<dbReference type="GO" id="GO:0034755">
    <property type="term" value="P:iron ion transmembrane transport"/>
    <property type="evidence" value="ECO:0007669"/>
    <property type="project" value="TreeGrafter"/>
</dbReference>
<dbReference type="GO" id="GO:0005384">
    <property type="term" value="F:manganese ion transmembrane transporter activity"/>
    <property type="evidence" value="ECO:0007669"/>
    <property type="project" value="TreeGrafter"/>
</dbReference>
<evidence type="ECO:0000313" key="10">
    <source>
        <dbReference type="Proteomes" id="UP000295606"/>
    </source>
</evidence>
<evidence type="ECO:0000256" key="5">
    <source>
        <dbReference type="ARBA" id="ARBA00022989"/>
    </source>
</evidence>
<feature type="transmembrane region" description="Helical" evidence="8">
    <location>
        <begin position="100"/>
        <end position="132"/>
    </location>
</feature>
<feature type="transmembrane region" description="Helical" evidence="8">
    <location>
        <begin position="60"/>
        <end position="79"/>
    </location>
</feature>
<keyword evidence="6 8" id="KW-0472">Membrane</keyword>
<dbReference type="GO" id="GO:0005886">
    <property type="term" value="C:plasma membrane"/>
    <property type="evidence" value="ECO:0007669"/>
    <property type="project" value="TreeGrafter"/>
</dbReference>
<dbReference type="OrthoDB" id="9787548at2"/>
<dbReference type="NCBIfam" id="NF037982">
    <property type="entry name" value="Nramp_1"/>
    <property type="match status" value="1"/>
</dbReference>
<keyword evidence="4" id="KW-0769">Symport</keyword>
<feature type="transmembrane region" description="Helical" evidence="8">
    <location>
        <begin position="304"/>
        <end position="331"/>
    </location>
</feature>
<evidence type="ECO:0000313" key="9">
    <source>
        <dbReference type="EMBL" id="TDG03245.1"/>
    </source>
</evidence>
<dbReference type="Pfam" id="PF01566">
    <property type="entry name" value="Nramp"/>
    <property type="match status" value="1"/>
</dbReference>
<sequence length="443" mass="47606">MENRSVSHDQNLEPEHAVTDRTERSWVSRLGPGLVTGAADDDPSGIGTYSQAGARFGLTLLWTLLLTYPLMVAIQMTSARIGRVTGKGLASNMRAFGPKWLVVLLVLLLAVANTINIAADLAAMGAAIHLLVPGPEHLYVVAIGVFSALLQISLPYESYARFLKWLTLVLFAYVAVAFVVPVDWVKIAVSLVWPRAQLSGEYLTSVVAVLGTTISPYLFFWQASQEVEEMRSKPGERPLRWVSSFRAYRQIDRITADTWIGMAVSNGVGFFIMLTAAATLYAHHVKIQTSADAARALEPVAGHLAAYVFAAGIVGTGLLALPVLAGSAAYGAAGAFRWRSSLSLHLTLAREFYAVIVVAILGGTAITFFHLDPVKALYWSAVVNGLAAVPVMVVVMLMGTNRRLMGTNRRLMGRFAITGLLKAGGWIATVFMALAAAGMFIPG</sequence>
<dbReference type="Proteomes" id="UP000295606">
    <property type="component" value="Unassembled WGS sequence"/>
</dbReference>
<dbReference type="AlphaFoldDB" id="A0A4R5L450"/>
<dbReference type="EMBL" id="SMOD01000044">
    <property type="protein sequence ID" value="TDG03245.1"/>
    <property type="molecule type" value="Genomic_DNA"/>
</dbReference>
<protein>
    <submittedName>
        <fullName evidence="9">Divalent metal cation transporter</fullName>
    </submittedName>
</protein>
<evidence type="ECO:0000256" key="8">
    <source>
        <dbReference type="SAM" id="Phobius"/>
    </source>
</evidence>
<evidence type="ECO:0000256" key="4">
    <source>
        <dbReference type="ARBA" id="ARBA00022847"/>
    </source>
</evidence>
<evidence type="ECO:0000256" key="1">
    <source>
        <dbReference type="ARBA" id="ARBA00004141"/>
    </source>
</evidence>
<proteinExistence type="predicted"/>
<accession>A0A4R5L450</accession>
<evidence type="ECO:0000256" key="3">
    <source>
        <dbReference type="ARBA" id="ARBA00022692"/>
    </source>
</evidence>
<feature type="transmembrane region" description="Helical" evidence="8">
    <location>
        <begin position="138"/>
        <end position="156"/>
    </location>
</feature>
<feature type="transmembrane region" description="Helical" evidence="8">
    <location>
        <begin position="202"/>
        <end position="221"/>
    </location>
</feature>
<comment type="subcellular location">
    <subcellularLocation>
        <location evidence="1">Membrane</location>
        <topology evidence="1">Multi-pass membrane protein</topology>
    </subcellularLocation>
</comment>
<reference evidence="9 10" key="1">
    <citation type="submission" date="2019-03" db="EMBL/GenBank/DDBJ databases">
        <title>Paraburkholderia sp. isolated from native Mimosa gymnas in Guartela State Park, Brazil.</title>
        <authorList>
            <person name="Paulitsch F."/>
            <person name="Hungria M."/>
            <person name="Delamuta J.R.M."/>
            <person name="Ribeiro R.A."/>
            <person name="Dall'Agnol R."/>
            <person name="Silva J.S.B."/>
        </authorList>
    </citation>
    <scope>NUCLEOTIDE SEQUENCE [LARGE SCALE GENOMIC DNA]</scope>
    <source>
        <strain evidence="9 10">CNPSo 3008</strain>
    </source>
</reference>
<name>A0A4R5L450_9BURK</name>
<dbReference type="PANTHER" id="PTHR11706">
    <property type="entry name" value="SOLUTE CARRIER PROTEIN FAMILY 11 MEMBER"/>
    <property type="match status" value="1"/>
</dbReference>
<dbReference type="InterPro" id="IPR001046">
    <property type="entry name" value="NRAMP_fam"/>
</dbReference>
<evidence type="ECO:0000256" key="6">
    <source>
        <dbReference type="ARBA" id="ARBA00023136"/>
    </source>
</evidence>
<feature type="region of interest" description="Disordered" evidence="7">
    <location>
        <begin position="1"/>
        <end position="22"/>
    </location>
</feature>
<keyword evidence="2" id="KW-0813">Transport</keyword>
<feature type="transmembrane region" description="Helical" evidence="8">
    <location>
        <begin position="259"/>
        <end position="284"/>
    </location>
</feature>
<feature type="transmembrane region" description="Helical" evidence="8">
    <location>
        <begin position="377"/>
        <end position="399"/>
    </location>
</feature>
<comment type="caution">
    <text evidence="9">The sequence shown here is derived from an EMBL/GenBank/DDBJ whole genome shotgun (WGS) entry which is preliminary data.</text>
</comment>
<dbReference type="PANTHER" id="PTHR11706:SF33">
    <property type="entry name" value="NATURAL RESISTANCE-ASSOCIATED MACROPHAGE PROTEIN 2"/>
    <property type="match status" value="1"/>
</dbReference>
<dbReference type="GO" id="GO:0015086">
    <property type="term" value="F:cadmium ion transmembrane transporter activity"/>
    <property type="evidence" value="ECO:0007669"/>
    <property type="project" value="TreeGrafter"/>
</dbReference>
<feature type="transmembrane region" description="Helical" evidence="8">
    <location>
        <begin position="352"/>
        <end position="371"/>
    </location>
</feature>
<keyword evidence="3 8" id="KW-0812">Transmembrane</keyword>
<organism evidence="9 10">
    <name type="scientific">Paraburkholderia guartelaensis</name>
    <dbReference type="NCBI Taxonomy" id="2546446"/>
    <lineage>
        <taxon>Bacteria</taxon>
        <taxon>Pseudomonadati</taxon>
        <taxon>Pseudomonadota</taxon>
        <taxon>Betaproteobacteria</taxon>
        <taxon>Burkholderiales</taxon>
        <taxon>Burkholderiaceae</taxon>
        <taxon>Paraburkholderia</taxon>
    </lineage>
</organism>